<organism evidence="2 3">
    <name type="scientific">Shewanella surugensis</name>
    <dbReference type="NCBI Taxonomy" id="212020"/>
    <lineage>
        <taxon>Bacteria</taxon>
        <taxon>Pseudomonadati</taxon>
        <taxon>Pseudomonadota</taxon>
        <taxon>Gammaproteobacteria</taxon>
        <taxon>Alteromonadales</taxon>
        <taxon>Shewanellaceae</taxon>
        <taxon>Shewanella</taxon>
    </lineage>
</organism>
<evidence type="ECO:0000259" key="1">
    <source>
        <dbReference type="PROSITE" id="PS50943"/>
    </source>
</evidence>
<evidence type="ECO:0000313" key="2">
    <source>
        <dbReference type="EMBL" id="MCL1122961.1"/>
    </source>
</evidence>
<dbReference type="PROSITE" id="PS50943">
    <property type="entry name" value="HTH_CROC1"/>
    <property type="match status" value="1"/>
</dbReference>
<evidence type="ECO:0000313" key="3">
    <source>
        <dbReference type="Proteomes" id="UP001203423"/>
    </source>
</evidence>
<dbReference type="InterPro" id="IPR010982">
    <property type="entry name" value="Lambda_DNA-bd_dom_sf"/>
</dbReference>
<gene>
    <name evidence="2" type="ORF">L2764_00305</name>
</gene>
<protein>
    <submittedName>
        <fullName evidence="2">Helix-turn-helix domain-containing protein</fullName>
    </submittedName>
</protein>
<feature type="domain" description="HTH cro/C1-type" evidence="1">
    <location>
        <begin position="4"/>
        <end position="56"/>
    </location>
</feature>
<dbReference type="Gene3D" id="1.10.260.40">
    <property type="entry name" value="lambda repressor-like DNA-binding domains"/>
    <property type="match status" value="1"/>
</dbReference>
<name>A0ABT0L728_9GAMM</name>
<dbReference type="RefSeq" id="WP_248938239.1">
    <property type="nucleotide sequence ID" value="NZ_JAKIKS010000001.1"/>
</dbReference>
<reference evidence="2 3" key="1">
    <citation type="submission" date="2022-01" db="EMBL/GenBank/DDBJ databases">
        <title>Whole genome-based taxonomy of the Shewanellaceae.</title>
        <authorList>
            <person name="Martin-Rodriguez A.J."/>
        </authorList>
    </citation>
    <scope>NUCLEOTIDE SEQUENCE [LARGE SCALE GENOMIC DNA]</scope>
    <source>
        <strain evidence="2 3">DSM 17177</strain>
    </source>
</reference>
<dbReference type="SUPFAM" id="SSF47413">
    <property type="entry name" value="lambda repressor-like DNA-binding domains"/>
    <property type="match status" value="1"/>
</dbReference>
<dbReference type="EMBL" id="JAKIKS010000001">
    <property type="protein sequence ID" value="MCL1122961.1"/>
    <property type="molecule type" value="Genomic_DNA"/>
</dbReference>
<dbReference type="InterPro" id="IPR001387">
    <property type="entry name" value="Cro/C1-type_HTH"/>
</dbReference>
<sequence length="140" mass="15852">MTELKSIAKRFDLSVAELAKIMEVKEGEVSQWQLGTSEPSTRKLCKLFGFISRHYLVQDSSNEEFMIGRDDQPAFNPDCEDNALMPELSQEENEKVRTKLNQVTSVTNMLLLLTDGNALHHGSLSFMSDALLEMKQILKT</sequence>
<accession>A0ABT0L728</accession>
<dbReference type="Proteomes" id="UP001203423">
    <property type="component" value="Unassembled WGS sequence"/>
</dbReference>
<dbReference type="CDD" id="cd00093">
    <property type="entry name" value="HTH_XRE"/>
    <property type="match status" value="1"/>
</dbReference>
<proteinExistence type="predicted"/>
<keyword evidence="3" id="KW-1185">Reference proteome</keyword>
<comment type="caution">
    <text evidence="2">The sequence shown here is derived from an EMBL/GenBank/DDBJ whole genome shotgun (WGS) entry which is preliminary data.</text>
</comment>